<evidence type="ECO:0000313" key="2">
    <source>
        <dbReference type="EMBL" id="ROT36796.1"/>
    </source>
</evidence>
<protein>
    <submittedName>
        <fullName evidence="2">Uncharacterized protein</fullName>
    </submittedName>
</protein>
<reference evidence="2 3" key="1">
    <citation type="journal article" date="2018" name="Mol. Ecol.">
        <title>The obligate alkalophilic soda-lake fungus Sodiomyces alkalinus has shifted to a protein diet.</title>
        <authorList>
            <person name="Grum-Grzhimaylo A.A."/>
            <person name="Falkoski D.L."/>
            <person name="van den Heuvel J."/>
            <person name="Valero-Jimenez C.A."/>
            <person name="Min B."/>
            <person name="Choi I.G."/>
            <person name="Lipzen A."/>
            <person name="Daum C.G."/>
            <person name="Aanen D.K."/>
            <person name="Tsang A."/>
            <person name="Henrissat B."/>
            <person name="Bilanenko E.N."/>
            <person name="de Vries R.P."/>
            <person name="van Kan J.A.L."/>
            <person name="Grigoriev I.V."/>
            <person name="Debets A.J.M."/>
        </authorList>
    </citation>
    <scope>NUCLEOTIDE SEQUENCE [LARGE SCALE GENOMIC DNA]</scope>
    <source>
        <strain evidence="2 3">F11</strain>
    </source>
</reference>
<evidence type="ECO:0000313" key="3">
    <source>
        <dbReference type="Proteomes" id="UP000272025"/>
    </source>
</evidence>
<keyword evidence="3" id="KW-1185">Reference proteome</keyword>
<dbReference type="GeneID" id="39575729"/>
<evidence type="ECO:0000256" key="1">
    <source>
        <dbReference type="SAM" id="Phobius"/>
    </source>
</evidence>
<sequence length="162" mass="18167">MPAGARPSLHFRAYSVCVCTHFRAMYVYGYGYFNRTHRRLLRIPGHLLAICWAWAWAWGKDWSHGARAERMHLVPLPSLVAGGSRFTRLSSRRVVRTLPPRCKERAEVFLRCSSLCMGLWGRFPATKTSRPSPTASIKLLTSADIFHIPTSPLGGSPPTGCL</sequence>
<dbReference type="RefSeq" id="XP_028464602.1">
    <property type="nucleotide sequence ID" value="XM_028607251.1"/>
</dbReference>
<keyword evidence="1" id="KW-0472">Membrane</keyword>
<dbReference type="AlphaFoldDB" id="A0A3N2PR10"/>
<proteinExistence type="predicted"/>
<keyword evidence="1" id="KW-0812">Transmembrane</keyword>
<name>A0A3N2PR10_SODAK</name>
<feature type="transmembrane region" description="Helical" evidence="1">
    <location>
        <begin position="12"/>
        <end position="33"/>
    </location>
</feature>
<organism evidence="2 3">
    <name type="scientific">Sodiomyces alkalinus (strain CBS 110278 / VKM F-3762 / F11)</name>
    <name type="common">Alkaliphilic filamentous fungus</name>
    <dbReference type="NCBI Taxonomy" id="1314773"/>
    <lineage>
        <taxon>Eukaryota</taxon>
        <taxon>Fungi</taxon>
        <taxon>Dikarya</taxon>
        <taxon>Ascomycota</taxon>
        <taxon>Pezizomycotina</taxon>
        <taxon>Sordariomycetes</taxon>
        <taxon>Hypocreomycetidae</taxon>
        <taxon>Glomerellales</taxon>
        <taxon>Plectosphaerellaceae</taxon>
        <taxon>Sodiomyces</taxon>
    </lineage>
</organism>
<dbReference type="EMBL" id="ML119058">
    <property type="protein sequence ID" value="ROT36796.1"/>
    <property type="molecule type" value="Genomic_DNA"/>
</dbReference>
<dbReference type="Proteomes" id="UP000272025">
    <property type="component" value="Unassembled WGS sequence"/>
</dbReference>
<accession>A0A3N2PR10</accession>
<gene>
    <name evidence="2" type="ORF">SODALDRAFT_207350</name>
</gene>
<keyword evidence="1" id="KW-1133">Transmembrane helix</keyword>